<comment type="caution">
    <text evidence="9">The sequence shown here is derived from an EMBL/GenBank/DDBJ whole genome shotgun (WGS) entry which is preliminary data.</text>
</comment>
<evidence type="ECO:0000256" key="7">
    <source>
        <dbReference type="SAM" id="MobiDB-lite"/>
    </source>
</evidence>
<feature type="compositionally biased region" description="Basic and acidic residues" evidence="7">
    <location>
        <begin position="201"/>
        <end position="210"/>
    </location>
</feature>
<keyword evidence="6" id="KW-0539">Nucleus</keyword>
<feature type="compositionally biased region" description="Basic and acidic residues" evidence="7">
    <location>
        <begin position="449"/>
        <end position="459"/>
    </location>
</feature>
<dbReference type="Proteomes" id="UP000383932">
    <property type="component" value="Unassembled WGS sequence"/>
</dbReference>
<sequence>MPRCDGCQDVVKKPKLDTHGFKCHASFTCIDCSKTFAGPAQWKGHTSCISEEQKYQKSVYQGPRGRGRGRGQRGARANGRGGSARAPYAGSGENATPLGAQPNAWTAPPPDPVNNTPFDSSEWNANAGTDGTAGKQSNSMETEDASKPEKRAKSSKKRKADETVIAEIAPVPPLTEEPVKKKKRAEGQVPDITPAVLDQSETEKDKDKKGKKDKKSKSQKSELKNGAPDDPETTIVNAVTEPTAHKEKKSKKKQKSDGSGASIVNGDPPVIPNGGTSLVSTPPAVQGAHPSVDGLPPKKRKSSKAKEKLEAQPEEPESVATDPSTNGVIGVKRDKQDKKGKKSKDSMNGKHNAPTLPSAGLEEPRIEVGVDLIPISTIENTSEKKSKESKKEKKSKSTALTSNGDFVQDPKTSSVRASADQFEAPEAKSKKSKKCKPQSEGANGADLASAKEDQGKDTPETMLDSISTREEKGKQRKKSKRRDKEQAMNVS</sequence>
<dbReference type="AlphaFoldDB" id="A0A5N5QLZ0"/>
<gene>
    <name evidence="9" type="ORF">CTheo_3968</name>
</gene>
<dbReference type="GO" id="GO:0003677">
    <property type="term" value="F:DNA binding"/>
    <property type="evidence" value="ECO:0007669"/>
    <property type="project" value="InterPro"/>
</dbReference>
<feature type="compositionally biased region" description="Low complexity" evidence="7">
    <location>
        <begin position="74"/>
        <end position="86"/>
    </location>
</feature>
<accession>A0A5N5QLZ0</accession>
<feature type="compositionally biased region" description="Basic and acidic residues" evidence="7">
    <location>
        <begin position="482"/>
        <end position="491"/>
    </location>
</feature>
<comment type="subcellular location">
    <subcellularLocation>
        <location evidence="1">Nucleus</location>
    </subcellularLocation>
</comment>
<dbReference type="GO" id="GO:0008270">
    <property type="term" value="F:zinc ion binding"/>
    <property type="evidence" value="ECO:0007669"/>
    <property type="project" value="UniProtKB-KW"/>
</dbReference>
<evidence type="ECO:0000256" key="5">
    <source>
        <dbReference type="ARBA" id="ARBA00022833"/>
    </source>
</evidence>
<dbReference type="InterPro" id="IPR014898">
    <property type="entry name" value="Znf_C2H2_LYAR"/>
</dbReference>
<dbReference type="Gene3D" id="3.30.1490.490">
    <property type="match status" value="1"/>
</dbReference>
<dbReference type="GO" id="GO:0000122">
    <property type="term" value="P:negative regulation of transcription by RNA polymerase II"/>
    <property type="evidence" value="ECO:0007669"/>
    <property type="project" value="TreeGrafter"/>
</dbReference>
<evidence type="ECO:0000256" key="6">
    <source>
        <dbReference type="ARBA" id="ARBA00023242"/>
    </source>
</evidence>
<keyword evidence="2" id="KW-0479">Metal-binding</keyword>
<feature type="region of interest" description="Disordered" evidence="7">
    <location>
        <begin position="53"/>
        <end position="491"/>
    </location>
</feature>
<dbReference type="PANTHER" id="PTHR13100:SF10">
    <property type="entry name" value="CELL GROWTH-REGULATING NUCLEOLAR PROTEIN"/>
    <property type="match status" value="1"/>
</dbReference>
<keyword evidence="5" id="KW-0862">Zinc</keyword>
<feature type="compositionally biased region" description="Basic and acidic residues" evidence="7">
    <location>
        <begin position="381"/>
        <end position="391"/>
    </location>
</feature>
<keyword evidence="10" id="KW-1185">Reference proteome</keyword>
<dbReference type="EMBL" id="SSOP01000060">
    <property type="protein sequence ID" value="KAB5592573.1"/>
    <property type="molecule type" value="Genomic_DNA"/>
</dbReference>
<dbReference type="PANTHER" id="PTHR13100">
    <property type="entry name" value="CELL GROWTH-REGULATING NUCLEOLAR PROTEIN LYAR"/>
    <property type="match status" value="1"/>
</dbReference>
<dbReference type="SUPFAM" id="SSF57667">
    <property type="entry name" value="beta-beta-alpha zinc fingers"/>
    <property type="match status" value="1"/>
</dbReference>
<dbReference type="InterPro" id="IPR036236">
    <property type="entry name" value="Znf_C2H2_sf"/>
</dbReference>
<feature type="compositionally biased region" description="Basic and acidic residues" evidence="7">
    <location>
        <begin position="331"/>
        <end position="348"/>
    </location>
</feature>
<evidence type="ECO:0000313" key="10">
    <source>
        <dbReference type="Proteomes" id="UP000383932"/>
    </source>
</evidence>
<dbReference type="GO" id="GO:0006364">
    <property type="term" value="P:rRNA processing"/>
    <property type="evidence" value="ECO:0007669"/>
    <property type="project" value="TreeGrafter"/>
</dbReference>
<dbReference type="OrthoDB" id="21474at2759"/>
<dbReference type="GO" id="GO:0005730">
    <property type="term" value="C:nucleolus"/>
    <property type="evidence" value="ECO:0007669"/>
    <property type="project" value="TreeGrafter"/>
</dbReference>
<name>A0A5N5QLZ0_9AGAM</name>
<keyword evidence="4" id="KW-0863">Zinc-finger</keyword>
<reference evidence="9 10" key="1">
    <citation type="journal article" date="2019" name="Fungal Biol. Biotechnol.">
        <title>Draft genome sequence of fastidious pathogen Ceratobasidium theobromae, which causes vascular-streak dieback in Theobroma cacao.</title>
        <authorList>
            <person name="Ali S.S."/>
            <person name="Asman A."/>
            <person name="Shao J."/>
            <person name="Firmansyah A.P."/>
            <person name="Susilo A.W."/>
            <person name="Rosmana A."/>
            <person name="McMahon P."/>
            <person name="Junaid M."/>
            <person name="Guest D."/>
            <person name="Kheng T.Y."/>
            <person name="Meinhardt L.W."/>
            <person name="Bailey B.A."/>
        </authorList>
    </citation>
    <scope>NUCLEOTIDE SEQUENCE [LARGE SCALE GENOMIC DNA]</scope>
    <source>
        <strain evidence="9 10">CT2</strain>
    </source>
</reference>
<evidence type="ECO:0000256" key="4">
    <source>
        <dbReference type="ARBA" id="ARBA00022771"/>
    </source>
</evidence>
<evidence type="ECO:0000313" key="9">
    <source>
        <dbReference type="EMBL" id="KAB5592573.1"/>
    </source>
</evidence>
<organism evidence="9 10">
    <name type="scientific">Ceratobasidium theobromae</name>
    <dbReference type="NCBI Taxonomy" id="1582974"/>
    <lineage>
        <taxon>Eukaryota</taxon>
        <taxon>Fungi</taxon>
        <taxon>Dikarya</taxon>
        <taxon>Basidiomycota</taxon>
        <taxon>Agaricomycotina</taxon>
        <taxon>Agaricomycetes</taxon>
        <taxon>Cantharellales</taxon>
        <taxon>Ceratobasidiaceae</taxon>
        <taxon>Ceratobasidium</taxon>
    </lineage>
</organism>
<evidence type="ECO:0000256" key="1">
    <source>
        <dbReference type="ARBA" id="ARBA00004123"/>
    </source>
</evidence>
<keyword evidence="3" id="KW-0677">Repeat</keyword>
<evidence type="ECO:0000259" key="8">
    <source>
        <dbReference type="Pfam" id="PF08790"/>
    </source>
</evidence>
<dbReference type="InterPro" id="IPR039999">
    <property type="entry name" value="LYAR"/>
</dbReference>
<proteinExistence type="predicted"/>
<evidence type="ECO:0000256" key="3">
    <source>
        <dbReference type="ARBA" id="ARBA00022737"/>
    </source>
</evidence>
<feature type="compositionally biased region" description="Polar residues" evidence="7">
    <location>
        <begin position="398"/>
        <end position="416"/>
    </location>
</feature>
<protein>
    <recommendedName>
        <fullName evidence="8">Zinc finger C2H2 LYAR-type domain-containing protein</fullName>
    </recommendedName>
</protein>
<feature type="domain" description="Zinc finger C2H2 LYAR-type" evidence="8">
    <location>
        <begin position="27"/>
        <end position="55"/>
    </location>
</feature>
<evidence type="ECO:0000256" key="2">
    <source>
        <dbReference type="ARBA" id="ARBA00022723"/>
    </source>
</evidence>
<dbReference type="Pfam" id="PF08790">
    <property type="entry name" value="zf-LYAR"/>
    <property type="match status" value="1"/>
</dbReference>
<feature type="compositionally biased region" description="Polar residues" evidence="7">
    <location>
        <begin position="113"/>
        <end position="140"/>
    </location>
</feature>